<dbReference type="EMBL" id="JAGPYM010000004">
    <property type="protein sequence ID" value="KAH6895800.1"/>
    <property type="molecule type" value="Genomic_DNA"/>
</dbReference>
<accession>A0A9P8WBZ9</accession>
<reference evidence="2 3" key="1">
    <citation type="journal article" date="2021" name="Nat. Commun.">
        <title>Genetic determinants of endophytism in the Arabidopsis root mycobiome.</title>
        <authorList>
            <person name="Mesny F."/>
            <person name="Miyauchi S."/>
            <person name="Thiergart T."/>
            <person name="Pickel B."/>
            <person name="Atanasova L."/>
            <person name="Karlsson M."/>
            <person name="Huettel B."/>
            <person name="Barry K.W."/>
            <person name="Haridas S."/>
            <person name="Chen C."/>
            <person name="Bauer D."/>
            <person name="Andreopoulos W."/>
            <person name="Pangilinan J."/>
            <person name="LaButti K."/>
            <person name="Riley R."/>
            <person name="Lipzen A."/>
            <person name="Clum A."/>
            <person name="Drula E."/>
            <person name="Henrissat B."/>
            <person name="Kohler A."/>
            <person name="Grigoriev I.V."/>
            <person name="Martin F.M."/>
            <person name="Hacquard S."/>
        </authorList>
    </citation>
    <scope>NUCLEOTIDE SEQUENCE [LARGE SCALE GENOMIC DNA]</scope>
    <source>
        <strain evidence="2 3">MPI-CAGE-CH-0241</strain>
    </source>
</reference>
<evidence type="ECO:0000256" key="1">
    <source>
        <dbReference type="SAM" id="MobiDB-lite"/>
    </source>
</evidence>
<dbReference type="AlphaFoldDB" id="A0A9P8WBZ9"/>
<dbReference type="OrthoDB" id="524326at2759"/>
<organism evidence="2 3">
    <name type="scientific">Thelonectria olida</name>
    <dbReference type="NCBI Taxonomy" id="1576542"/>
    <lineage>
        <taxon>Eukaryota</taxon>
        <taxon>Fungi</taxon>
        <taxon>Dikarya</taxon>
        <taxon>Ascomycota</taxon>
        <taxon>Pezizomycotina</taxon>
        <taxon>Sordariomycetes</taxon>
        <taxon>Hypocreomycetidae</taxon>
        <taxon>Hypocreales</taxon>
        <taxon>Nectriaceae</taxon>
        <taxon>Thelonectria</taxon>
    </lineage>
</organism>
<feature type="region of interest" description="Disordered" evidence="1">
    <location>
        <begin position="397"/>
        <end position="425"/>
    </location>
</feature>
<name>A0A9P8WBZ9_9HYPO</name>
<evidence type="ECO:0000313" key="2">
    <source>
        <dbReference type="EMBL" id="KAH6895800.1"/>
    </source>
</evidence>
<proteinExistence type="predicted"/>
<dbReference type="Proteomes" id="UP000777438">
    <property type="component" value="Unassembled WGS sequence"/>
</dbReference>
<evidence type="ECO:0000313" key="3">
    <source>
        <dbReference type="Proteomes" id="UP000777438"/>
    </source>
</evidence>
<comment type="caution">
    <text evidence="2">The sequence shown here is derived from an EMBL/GenBank/DDBJ whole genome shotgun (WGS) entry which is preliminary data.</text>
</comment>
<dbReference type="SUPFAM" id="SSF82171">
    <property type="entry name" value="DPP6 N-terminal domain-like"/>
    <property type="match status" value="1"/>
</dbReference>
<protein>
    <recommendedName>
        <fullName evidence="4">Fungal N-terminal domain-containing protein</fullName>
    </recommendedName>
</protein>
<evidence type="ECO:0008006" key="4">
    <source>
        <dbReference type="Google" id="ProtNLM"/>
    </source>
</evidence>
<feature type="compositionally biased region" description="Basic and acidic residues" evidence="1">
    <location>
        <begin position="397"/>
        <end position="419"/>
    </location>
</feature>
<sequence length="854" mass="95301">MDPVSIAFSCLTLIEVVGRASTRICGFVKGCCDAEEDLAAINRELVELTRVLKILENGLQNEVATGQEESVLLIIDGCTEITETINTVLDEHDGKISAVKWTLDGKKQVQELQAKLEGHRHNLILFVGTLSFAMARTIREDTRAIKALLLEGMNKRRMDSTRDESRNPVPPIPSVTCDVDSVAAVVGAKVLEYPVVPRRQPYGPWVLRLELYLRSQIYLLIFFRYGIEETFQDRLRFRRAQEQAGNLMGRPRGSNRHIRTLDSLLARKSDPELRSCPGRFNTGPKPRPGEWEFVLPWATNGRDKSDEMTAAPGPEPASKVLQRAVDDAMKSLPFCMGAGSSPQPTSDRSHCRAELANVLEVESKPETGAVSPDGSVAAIFAKDMLYFFDTRPMRGELTGHLDFRPSPREVRRNERRQRDSVQQPSRSEVFPLVQFLATDGSLVMATHRDSRKEIFHTKTQTLLKTFSAGHEVWIDGVALDANTAAMLVCEEPANRRNVTELRLVGISNLSKDAEVPNVSFTERVIYQGMEVHHRFKLSPTGRSAVILPTTPGNVRAHPVILLRLDGNGVEKCEMHLPFPDWIDNRHGFILRSCALTDDTFVMVTAPTSGHVVVKAWDLASETLKYCREIEDPGSIFLTQDGRFAWTSVDRHSPGWTGVLLDLSSFGRVNGLCENRRFFFQGSSTVMSRSSMEERSRGPYRVEIHDIVESRNREYVSTQSAGKAGEWCPRCPRHEASGVSPAPSRKSLTLRLRLSRTTTTWKTNGGYMDYDIAVTASSIVASSEEVDACTRRMPSSKLSSTYICDASWDGWMNSPQLPSNQRASIIILCAKAQFTMPSSNGIITFPFIPSLSLPR</sequence>
<keyword evidence="3" id="KW-1185">Reference proteome</keyword>
<gene>
    <name evidence="2" type="ORF">B0T10DRAFT_587319</name>
</gene>